<proteinExistence type="predicted"/>
<gene>
    <name evidence="1" type="ORF">SAMN05216591_4301</name>
</gene>
<organism evidence="1 2">
    <name type="scientific">Pseudomonas extremaustralis</name>
    <dbReference type="NCBI Taxonomy" id="359110"/>
    <lineage>
        <taxon>Bacteria</taxon>
        <taxon>Pseudomonadati</taxon>
        <taxon>Pseudomonadota</taxon>
        <taxon>Gammaproteobacteria</taxon>
        <taxon>Pseudomonadales</taxon>
        <taxon>Pseudomonadaceae</taxon>
        <taxon>Pseudomonas</taxon>
    </lineage>
</organism>
<name>A0ABY0NTJ0_9PSED</name>
<evidence type="ECO:0000313" key="2">
    <source>
        <dbReference type="Proteomes" id="UP000182858"/>
    </source>
</evidence>
<evidence type="ECO:0008006" key="3">
    <source>
        <dbReference type="Google" id="ProtNLM"/>
    </source>
</evidence>
<protein>
    <recommendedName>
        <fullName evidence="3">XRE family transcriptional regulator</fullName>
    </recommendedName>
</protein>
<dbReference type="EMBL" id="LT629689">
    <property type="protein sequence ID" value="SDF89898.1"/>
    <property type="molecule type" value="Genomic_DNA"/>
</dbReference>
<accession>A0ABY0NTJ0</accession>
<dbReference type="Proteomes" id="UP000182858">
    <property type="component" value="Chromosome I"/>
</dbReference>
<evidence type="ECO:0000313" key="1">
    <source>
        <dbReference type="EMBL" id="SDF89898.1"/>
    </source>
</evidence>
<keyword evidence="2" id="KW-1185">Reference proteome</keyword>
<sequence length="61" mass="6822">MQAIAESIGVARTTLIGWKQGAEPRHSEGDRLLTFWTNVTGHDRAAVPMVSISDWWAYHAK</sequence>
<reference evidence="1 2" key="1">
    <citation type="submission" date="2016-10" db="EMBL/GenBank/DDBJ databases">
        <authorList>
            <person name="Varghese N."/>
            <person name="Submissions S."/>
        </authorList>
    </citation>
    <scope>NUCLEOTIDE SEQUENCE [LARGE SCALE GENOMIC DNA]</scope>
    <source>
        <strain evidence="1 2">DSM 17835</strain>
    </source>
</reference>